<comment type="caution">
    <text evidence="2">The sequence shown here is derived from an EMBL/GenBank/DDBJ whole genome shotgun (WGS) entry which is preliminary data.</text>
</comment>
<dbReference type="EMBL" id="VSSQ01002756">
    <property type="protein sequence ID" value="MPM17218.1"/>
    <property type="molecule type" value="Genomic_DNA"/>
</dbReference>
<proteinExistence type="predicted"/>
<organism evidence="2">
    <name type="scientific">bioreactor metagenome</name>
    <dbReference type="NCBI Taxonomy" id="1076179"/>
    <lineage>
        <taxon>unclassified sequences</taxon>
        <taxon>metagenomes</taxon>
        <taxon>ecological metagenomes</taxon>
    </lineage>
</organism>
<reference evidence="2" key="1">
    <citation type="submission" date="2019-08" db="EMBL/GenBank/DDBJ databases">
        <authorList>
            <person name="Kucharzyk K."/>
            <person name="Murdoch R.W."/>
            <person name="Higgins S."/>
            <person name="Loffler F."/>
        </authorList>
    </citation>
    <scope>NUCLEOTIDE SEQUENCE</scope>
</reference>
<dbReference type="AlphaFoldDB" id="A0A644XN66"/>
<gene>
    <name evidence="2" type="ORF">SDC9_63606</name>
</gene>
<accession>A0A644XN66</accession>
<evidence type="ECO:0000313" key="2">
    <source>
        <dbReference type="EMBL" id="MPM17218.1"/>
    </source>
</evidence>
<name>A0A644XN66_9ZZZZ</name>
<feature type="region of interest" description="Disordered" evidence="1">
    <location>
        <begin position="1"/>
        <end position="20"/>
    </location>
</feature>
<protein>
    <submittedName>
        <fullName evidence="2">Uncharacterized protein</fullName>
    </submittedName>
</protein>
<evidence type="ECO:0000256" key="1">
    <source>
        <dbReference type="SAM" id="MobiDB-lite"/>
    </source>
</evidence>
<sequence>MAAAAVHAAKKEYRQMERPATTEQLLRQLEQSYRPHQDRGWLRSKAEDIRLDIAAAERQLCTSGLRSPQDKQSLAASYMRLALNCIKAQLAIALETQKQLPVQEEAASNFIMTM</sequence>